<evidence type="ECO:0000313" key="3">
    <source>
        <dbReference type="EMBL" id="CAC5421366.1"/>
    </source>
</evidence>
<feature type="signal peptide" evidence="2">
    <location>
        <begin position="1"/>
        <end position="24"/>
    </location>
</feature>
<organism evidence="3 4">
    <name type="scientific">Mytilus coruscus</name>
    <name type="common">Sea mussel</name>
    <dbReference type="NCBI Taxonomy" id="42192"/>
    <lineage>
        <taxon>Eukaryota</taxon>
        <taxon>Metazoa</taxon>
        <taxon>Spiralia</taxon>
        <taxon>Lophotrochozoa</taxon>
        <taxon>Mollusca</taxon>
        <taxon>Bivalvia</taxon>
        <taxon>Autobranchia</taxon>
        <taxon>Pteriomorphia</taxon>
        <taxon>Mytilida</taxon>
        <taxon>Mytiloidea</taxon>
        <taxon>Mytilidae</taxon>
        <taxon>Mytilinae</taxon>
        <taxon>Mytilus</taxon>
    </lineage>
</organism>
<dbReference type="AlphaFoldDB" id="A0A6J8ENC1"/>
<feature type="coiled-coil region" evidence="1">
    <location>
        <begin position="102"/>
        <end position="136"/>
    </location>
</feature>
<dbReference type="SUPFAM" id="SSF49842">
    <property type="entry name" value="TNF-like"/>
    <property type="match status" value="1"/>
</dbReference>
<dbReference type="OrthoDB" id="8044756at2759"/>
<gene>
    <name evidence="3" type="ORF">MCOR_53500</name>
</gene>
<evidence type="ECO:0000256" key="1">
    <source>
        <dbReference type="SAM" id="Coils"/>
    </source>
</evidence>
<proteinExistence type="predicted"/>
<dbReference type="Gene3D" id="2.60.120.40">
    <property type="match status" value="1"/>
</dbReference>
<dbReference type="InterPro" id="IPR008983">
    <property type="entry name" value="Tumour_necrosis_fac-like_dom"/>
</dbReference>
<sequence length="242" mass="27027">MEFRVLYGFAIFLFIISLIKNVRAAAIDIPLISNLNAPLKAELDISSLTTQLKELIRNEVKQAVSVAMKDLAESIVDKRVESALENLQTYNNLTISTFLHEMEDVTARKKDLSAMEEKLEKEIEQMKEQQKLTGSKLSGVESEVNRSTERVAMTAFVSSSTRLSAGSVIKFSDVKFSEGINDLPTFKSTGKFKCGKSGLYIVSVTIEFSVNNSEFHMYVNGNVFTKNYKHQKRAVGGIPPQQ</sequence>
<reference evidence="3 4" key="1">
    <citation type="submission" date="2020-06" db="EMBL/GenBank/DDBJ databases">
        <authorList>
            <person name="Li R."/>
            <person name="Bekaert M."/>
        </authorList>
    </citation>
    <scope>NUCLEOTIDE SEQUENCE [LARGE SCALE GENOMIC DNA]</scope>
    <source>
        <strain evidence="4">wild</strain>
    </source>
</reference>
<keyword evidence="2" id="KW-0732">Signal</keyword>
<dbReference type="EMBL" id="CACVKT020009349">
    <property type="protein sequence ID" value="CAC5421366.1"/>
    <property type="molecule type" value="Genomic_DNA"/>
</dbReference>
<keyword evidence="1" id="KW-0175">Coiled coil</keyword>
<evidence type="ECO:0008006" key="5">
    <source>
        <dbReference type="Google" id="ProtNLM"/>
    </source>
</evidence>
<feature type="chain" id="PRO_5026714740" description="C1q domain-containing protein" evidence="2">
    <location>
        <begin position="25"/>
        <end position="242"/>
    </location>
</feature>
<accession>A0A6J8ENC1</accession>
<protein>
    <recommendedName>
        <fullName evidence="5">C1q domain-containing protein</fullName>
    </recommendedName>
</protein>
<keyword evidence="4" id="KW-1185">Reference proteome</keyword>
<evidence type="ECO:0000313" key="4">
    <source>
        <dbReference type="Proteomes" id="UP000507470"/>
    </source>
</evidence>
<name>A0A6J8ENC1_MYTCO</name>
<dbReference type="Proteomes" id="UP000507470">
    <property type="component" value="Unassembled WGS sequence"/>
</dbReference>
<evidence type="ECO:0000256" key="2">
    <source>
        <dbReference type="SAM" id="SignalP"/>
    </source>
</evidence>